<comment type="caution">
    <text evidence="1">The sequence shown here is derived from an EMBL/GenBank/DDBJ whole genome shotgun (WGS) entry which is preliminary data.</text>
</comment>
<organism evidence="1 2">
    <name type="scientific">Spiromyces aspiralis</name>
    <dbReference type="NCBI Taxonomy" id="68401"/>
    <lineage>
        <taxon>Eukaryota</taxon>
        <taxon>Fungi</taxon>
        <taxon>Fungi incertae sedis</taxon>
        <taxon>Zoopagomycota</taxon>
        <taxon>Kickxellomycotina</taxon>
        <taxon>Kickxellomycetes</taxon>
        <taxon>Kickxellales</taxon>
        <taxon>Kickxellaceae</taxon>
        <taxon>Spiromyces</taxon>
    </lineage>
</organism>
<proteinExistence type="predicted"/>
<reference evidence="1" key="1">
    <citation type="submission" date="2022-06" db="EMBL/GenBank/DDBJ databases">
        <title>Phylogenomic reconstructions and comparative analyses of Kickxellomycotina fungi.</title>
        <authorList>
            <person name="Reynolds N.K."/>
            <person name="Stajich J.E."/>
            <person name="Barry K."/>
            <person name="Grigoriev I.V."/>
            <person name="Crous P."/>
            <person name="Smith M.E."/>
        </authorList>
    </citation>
    <scope>NUCLEOTIDE SEQUENCE</scope>
    <source>
        <strain evidence="1">RSA 2271</strain>
    </source>
</reference>
<name>A0ACC1HGL0_9FUNG</name>
<gene>
    <name evidence="1" type="ORF">EV182_005158</name>
</gene>
<sequence>MQMIQMGLVFGTLHFIKKFKLDEPEYVQYIQAMYALSVCLLMATIFYLKTLVESKNDQSRLEYTEPQLGGQQTHVATTVKEYDLKDIKRVRNSTLTTAAVVLFMFWKFGFVQPMIFQTILPIFNMIKSPLFQIYLLGKPATGDLARPWRPENPFAP</sequence>
<protein>
    <submittedName>
        <fullName evidence="1">Uncharacterized protein</fullName>
    </submittedName>
</protein>
<dbReference type="Proteomes" id="UP001145114">
    <property type="component" value="Unassembled WGS sequence"/>
</dbReference>
<keyword evidence="2" id="KW-1185">Reference proteome</keyword>
<accession>A0ACC1HGL0</accession>
<dbReference type="EMBL" id="JAMZIH010006903">
    <property type="protein sequence ID" value="KAJ1673474.1"/>
    <property type="molecule type" value="Genomic_DNA"/>
</dbReference>
<evidence type="ECO:0000313" key="1">
    <source>
        <dbReference type="EMBL" id="KAJ1673474.1"/>
    </source>
</evidence>
<evidence type="ECO:0000313" key="2">
    <source>
        <dbReference type="Proteomes" id="UP001145114"/>
    </source>
</evidence>